<evidence type="ECO:0000313" key="3">
    <source>
        <dbReference type="Proteomes" id="UP000182375"/>
    </source>
</evidence>
<proteinExistence type="predicted"/>
<keyword evidence="1" id="KW-0812">Transmembrane</keyword>
<keyword evidence="1" id="KW-0472">Membrane</keyword>
<dbReference type="RefSeq" id="WP_074990788.1">
    <property type="nucleotide sequence ID" value="NZ_FNTD01000004.1"/>
</dbReference>
<protein>
    <recommendedName>
        <fullName evidence="4">Integral membrane protein</fullName>
    </recommendedName>
</protein>
<keyword evidence="1" id="KW-1133">Transmembrane helix</keyword>
<dbReference type="GeneID" id="95516893"/>
<dbReference type="STRING" id="67331.SAMN04490357_0915"/>
<evidence type="ECO:0008006" key="4">
    <source>
        <dbReference type="Google" id="ProtNLM"/>
    </source>
</evidence>
<organism evidence="2 3">
    <name type="scientific">Streptomyces misionensis</name>
    <dbReference type="NCBI Taxonomy" id="67331"/>
    <lineage>
        <taxon>Bacteria</taxon>
        <taxon>Bacillati</taxon>
        <taxon>Actinomycetota</taxon>
        <taxon>Actinomycetes</taxon>
        <taxon>Kitasatosporales</taxon>
        <taxon>Streptomycetaceae</taxon>
        <taxon>Streptomyces</taxon>
    </lineage>
</organism>
<evidence type="ECO:0000313" key="2">
    <source>
        <dbReference type="EMBL" id="SEB99398.1"/>
    </source>
</evidence>
<feature type="transmembrane region" description="Helical" evidence="1">
    <location>
        <begin position="26"/>
        <end position="47"/>
    </location>
</feature>
<name>A0A1H4NX52_9ACTN</name>
<sequence length="173" mass="18498">MTADENTATGAGQDVARYDDGGEVPFAGYATLAAVFAAGTSGFALLARRRGVRLPERVPPWDVLLLGTAAYKASRLLVRNKVTSFARAPFTRRAGQGESNEVLDEPRGSGLRRAVGDLPSCPFRVSAWAAGTLVCSYAAAPRLTRLVCGGFGAVTVSDWLQYAWIWTQRTEEG</sequence>
<dbReference type="Proteomes" id="UP000182375">
    <property type="component" value="Unassembled WGS sequence"/>
</dbReference>
<dbReference type="EMBL" id="FNTD01000004">
    <property type="protein sequence ID" value="SEB99398.1"/>
    <property type="molecule type" value="Genomic_DNA"/>
</dbReference>
<gene>
    <name evidence="2" type="ORF">SAMN04490357_0915</name>
</gene>
<evidence type="ECO:0000256" key="1">
    <source>
        <dbReference type="SAM" id="Phobius"/>
    </source>
</evidence>
<accession>A0A1H4NX52</accession>
<dbReference type="InterPro" id="IPR010773">
    <property type="entry name" value="Mycophage_PG1_Gp7"/>
</dbReference>
<dbReference type="Pfam" id="PF07098">
    <property type="entry name" value="DUF1360"/>
    <property type="match status" value="1"/>
</dbReference>
<reference evidence="2 3" key="1">
    <citation type="submission" date="2016-10" db="EMBL/GenBank/DDBJ databases">
        <authorList>
            <person name="de Groot N.N."/>
        </authorList>
    </citation>
    <scope>NUCLEOTIDE SEQUENCE [LARGE SCALE GENOMIC DNA]</scope>
    <source>
        <strain evidence="2 3">DSM 40306</strain>
    </source>
</reference>
<dbReference type="AlphaFoldDB" id="A0A1H4NX52"/>